<gene>
    <name evidence="1" type="ORF">PVAP13_9KG171013</name>
</gene>
<dbReference type="Proteomes" id="UP000823388">
    <property type="component" value="Chromosome 9K"/>
</dbReference>
<reference evidence="1" key="1">
    <citation type="submission" date="2020-05" db="EMBL/GenBank/DDBJ databases">
        <title>WGS assembly of Panicum virgatum.</title>
        <authorList>
            <person name="Lovell J.T."/>
            <person name="Jenkins J."/>
            <person name="Shu S."/>
            <person name="Juenger T.E."/>
            <person name="Schmutz J."/>
        </authorList>
    </citation>
    <scope>NUCLEOTIDE SEQUENCE</scope>
    <source>
        <strain evidence="1">AP13</strain>
    </source>
</reference>
<sequence length="126" mass="13889">MTPVFSLLVFGYPKTRGSAETSRRTLLGMRALERENAAFGGPGCKAGRRIRLLVSLSSLRSRVERERDGGSERPSSFLPRNHKFLYGFPPKLLSDFPRISSPFLVELIDSPPTQAGCCCSIGACPW</sequence>
<protein>
    <submittedName>
        <fullName evidence="1">Uncharacterized protein</fullName>
    </submittedName>
</protein>
<comment type="caution">
    <text evidence="1">The sequence shown here is derived from an EMBL/GenBank/DDBJ whole genome shotgun (WGS) entry which is preliminary data.</text>
</comment>
<dbReference type="AlphaFoldDB" id="A0A8T0NIG7"/>
<evidence type="ECO:0000313" key="2">
    <source>
        <dbReference type="Proteomes" id="UP000823388"/>
    </source>
</evidence>
<accession>A0A8T0NIG7</accession>
<dbReference type="EMBL" id="CM029053">
    <property type="protein sequence ID" value="KAG2549120.1"/>
    <property type="molecule type" value="Genomic_DNA"/>
</dbReference>
<keyword evidence="2" id="KW-1185">Reference proteome</keyword>
<organism evidence="1 2">
    <name type="scientific">Panicum virgatum</name>
    <name type="common">Blackwell switchgrass</name>
    <dbReference type="NCBI Taxonomy" id="38727"/>
    <lineage>
        <taxon>Eukaryota</taxon>
        <taxon>Viridiplantae</taxon>
        <taxon>Streptophyta</taxon>
        <taxon>Embryophyta</taxon>
        <taxon>Tracheophyta</taxon>
        <taxon>Spermatophyta</taxon>
        <taxon>Magnoliopsida</taxon>
        <taxon>Liliopsida</taxon>
        <taxon>Poales</taxon>
        <taxon>Poaceae</taxon>
        <taxon>PACMAD clade</taxon>
        <taxon>Panicoideae</taxon>
        <taxon>Panicodae</taxon>
        <taxon>Paniceae</taxon>
        <taxon>Panicinae</taxon>
        <taxon>Panicum</taxon>
        <taxon>Panicum sect. Hiantes</taxon>
    </lineage>
</organism>
<proteinExistence type="predicted"/>
<name>A0A8T0NIG7_PANVG</name>
<evidence type="ECO:0000313" key="1">
    <source>
        <dbReference type="EMBL" id="KAG2549120.1"/>
    </source>
</evidence>